<evidence type="ECO:0000256" key="5">
    <source>
        <dbReference type="HAMAP-Rule" id="MF_01407"/>
    </source>
</evidence>
<dbReference type="GO" id="GO:0006260">
    <property type="term" value="P:DNA replication"/>
    <property type="evidence" value="ECO:0007669"/>
    <property type="project" value="UniProtKB-UniRule"/>
</dbReference>
<dbReference type="Gene3D" id="1.10.8.60">
    <property type="match status" value="1"/>
</dbReference>
<dbReference type="RefSeq" id="WP_244705998.1">
    <property type="nucleotide sequence ID" value="NZ_BAAADN010000001.1"/>
</dbReference>
<dbReference type="AlphaFoldDB" id="A0AAX3ARW7"/>
<evidence type="ECO:0000256" key="4">
    <source>
        <dbReference type="ARBA" id="ARBA00022840"/>
    </source>
</evidence>
<feature type="compositionally biased region" description="Polar residues" evidence="6">
    <location>
        <begin position="12"/>
        <end position="28"/>
    </location>
</feature>
<evidence type="ECO:0000313" key="9">
    <source>
        <dbReference type="Proteomes" id="UP000830542"/>
    </source>
</evidence>
<dbReference type="Gene3D" id="1.10.10.10">
    <property type="entry name" value="Winged helix-like DNA-binding domain superfamily/Winged helix DNA-binding domain"/>
    <property type="match status" value="1"/>
</dbReference>
<dbReference type="EMBL" id="CP095006">
    <property type="protein sequence ID" value="UOO96870.1"/>
    <property type="molecule type" value="Genomic_DNA"/>
</dbReference>
<comment type="function">
    <text evidence="5">Involved in regulation of DNA replication.</text>
</comment>
<dbReference type="InterPro" id="IPR014277">
    <property type="entry name" value="Orc1/Cdc6_arc"/>
</dbReference>
<dbReference type="Proteomes" id="UP000830542">
    <property type="component" value="Plasmid unnamed1"/>
</dbReference>
<gene>
    <name evidence="8" type="ORF">MUK72_15220</name>
</gene>
<keyword evidence="9" id="KW-1185">Reference proteome</keyword>
<organism evidence="8 9">
    <name type="scientific">Halococcus dombrowskii</name>
    <dbReference type="NCBI Taxonomy" id="179637"/>
    <lineage>
        <taxon>Archaea</taxon>
        <taxon>Methanobacteriati</taxon>
        <taxon>Methanobacteriota</taxon>
        <taxon>Stenosarchaea group</taxon>
        <taxon>Halobacteria</taxon>
        <taxon>Halobacteriales</taxon>
        <taxon>Halococcaceae</taxon>
        <taxon>Halococcus</taxon>
    </lineage>
</organism>
<dbReference type="Pfam" id="PF09079">
    <property type="entry name" value="WHD_Cdc6"/>
    <property type="match status" value="1"/>
</dbReference>
<dbReference type="GeneID" id="71763226"/>
<evidence type="ECO:0000256" key="1">
    <source>
        <dbReference type="ARBA" id="ARBA00006184"/>
    </source>
</evidence>
<proteinExistence type="inferred from homology"/>
<keyword evidence="2 5" id="KW-0235">DNA replication</keyword>
<dbReference type="InterPro" id="IPR055237">
    <property type="entry name" value="Cdc6_lid"/>
</dbReference>
<feature type="binding site" evidence="5">
    <location>
        <position position="242"/>
    </location>
    <ligand>
        <name>ATP</name>
        <dbReference type="ChEBI" id="CHEBI:30616"/>
    </ligand>
</feature>
<keyword evidence="8" id="KW-0614">Plasmid</keyword>
<dbReference type="InterPro" id="IPR049945">
    <property type="entry name" value="AAA_22"/>
</dbReference>
<dbReference type="GO" id="GO:0016887">
    <property type="term" value="F:ATP hydrolysis activity"/>
    <property type="evidence" value="ECO:0007669"/>
    <property type="project" value="InterPro"/>
</dbReference>
<dbReference type="InterPro" id="IPR036388">
    <property type="entry name" value="WH-like_DNA-bd_sf"/>
</dbReference>
<protein>
    <recommendedName>
        <fullName evidence="5">ORC1-type DNA replication protein</fullName>
    </recommendedName>
</protein>
<comment type="similarity">
    <text evidence="1 5">Belongs to the CDC6/cdc18 family.</text>
</comment>
<dbReference type="SMART" id="SM01074">
    <property type="entry name" value="Cdc6_C"/>
    <property type="match status" value="1"/>
</dbReference>
<dbReference type="Pfam" id="PF13401">
    <property type="entry name" value="AAA_22"/>
    <property type="match status" value="1"/>
</dbReference>
<dbReference type="CDD" id="cd00009">
    <property type="entry name" value="AAA"/>
    <property type="match status" value="1"/>
</dbReference>
<dbReference type="NCBIfam" id="TIGR02928">
    <property type="entry name" value="orc1/cdc6 family replication initiation protein"/>
    <property type="match status" value="1"/>
</dbReference>
<evidence type="ECO:0000256" key="6">
    <source>
        <dbReference type="SAM" id="MobiDB-lite"/>
    </source>
</evidence>
<dbReference type="HAMAP" id="MF_01407">
    <property type="entry name" value="ORC1_type_DNA_replic_protein"/>
    <property type="match status" value="1"/>
</dbReference>
<keyword evidence="3 5" id="KW-0547">Nucleotide-binding</keyword>
<evidence type="ECO:0000259" key="7">
    <source>
        <dbReference type="SMART" id="SM01074"/>
    </source>
</evidence>
<evidence type="ECO:0000256" key="2">
    <source>
        <dbReference type="ARBA" id="ARBA00022705"/>
    </source>
</evidence>
<sequence>MDGSGPSEPGGQPTQQSGLRDFSTSSQVLADGDVFQGDKIQPETMPERESELGEIHSAIEPAARGENPRNLFIYGKPGQGKTAAVRLKREQFSQFADREDLDVTITYIECNSANKSYHVLTTALKKLKELNNKPRGRTIDNLYSAVFDYMNSHGGTYIYVLDEIDRIKDDDEEDDLNILYKLPRAYSSEDLDDDIGCSVIGISNDRRFKSNLSPRIKDALYDTEVDFVPYTREDLRTILYRRAAKGLNDTEVIYEDGETAGLRSSVISESVIEACAESAERERGSARQAIDLLGQAATIAHDERDDEVSISHVKNAQQEVNKNYIKNMLNDHTSDDLLALCGVLYLESRAKTPARTNQIHEHYTTYAESVGDIPLVQRRMRDRLQDLSLTGVINMVKVVGGQRGGARWEVELAIPLDETVDILLNDDSYAEHYERIAEEIASEL</sequence>
<feature type="region of interest" description="Disordered" evidence="6">
    <location>
        <begin position="1"/>
        <end position="52"/>
    </location>
</feature>
<dbReference type="InterPro" id="IPR036390">
    <property type="entry name" value="WH_DNA-bd_sf"/>
</dbReference>
<keyword evidence="4 5" id="KW-0067">ATP-binding</keyword>
<dbReference type="Pfam" id="PF22703">
    <property type="entry name" value="Cdc6_lid"/>
    <property type="match status" value="1"/>
</dbReference>
<evidence type="ECO:0000313" key="8">
    <source>
        <dbReference type="EMBL" id="UOO96870.1"/>
    </source>
</evidence>
<comment type="caution">
    <text evidence="5">Lacks conserved residue(s) required for the propagation of feature annotation.</text>
</comment>
<dbReference type="InterPro" id="IPR050311">
    <property type="entry name" value="ORC1/CDC6"/>
</dbReference>
<accession>A0AAX3ARW7</accession>
<dbReference type="PANTHER" id="PTHR10763:SF22">
    <property type="entry name" value="ORC1-TYPE DNA REPLICATION PROTEIN"/>
    <property type="match status" value="1"/>
</dbReference>
<name>A0AAX3ARW7_HALDO</name>
<geneLocation type="plasmid" evidence="8 9">
    <name>unnamed1</name>
</geneLocation>
<dbReference type="GO" id="GO:0005524">
    <property type="term" value="F:ATP binding"/>
    <property type="evidence" value="ECO:0007669"/>
    <property type="project" value="UniProtKB-UniRule"/>
</dbReference>
<feature type="binding site" evidence="5">
    <location>
        <position position="230"/>
    </location>
    <ligand>
        <name>ATP</name>
        <dbReference type="ChEBI" id="CHEBI:30616"/>
    </ligand>
</feature>
<dbReference type="InterPro" id="IPR015163">
    <property type="entry name" value="Cdc6_C"/>
</dbReference>
<dbReference type="InterPro" id="IPR027417">
    <property type="entry name" value="P-loop_NTPase"/>
</dbReference>
<dbReference type="PANTHER" id="PTHR10763">
    <property type="entry name" value="CELL DIVISION CONTROL PROTEIN 6-RELATED"/>
    <property type="match status" value="1"/>
</dbReference>
<reference evidence="8" key="1">
    <citation type="submission" date="2022-04" db="EMBL/GenBank/DDBJ databases">
        <title>Sequencing and genomic assembly of Halococcus dombrowskii.</title>
        <authorList>
            <person name="Lim S.W."/>
            <person name="MacLea K.S."/>
        </authorList>
    </citation>
    <scope>NUCLEOTIDE SEQUENCE</scope>
    <source>
        <strain evidence="8">H4</strain>
        <plasmid evidence="8">unnamed1</plasmid>
    </source>
</reference>
<dbReference type="Gene3D" id="3.40.50.300">
    <property type="entry name" value="P-loop containing nucleotide triphosphate hydrolases"/>
    <property type="match status" value="1"/>
</dbReference>
<dbReference type="SUPFAM" id="SSF52540">
    <property type="entry name" value="P-loop containing nucleoside triphosphate hydrolases"/>
    <property type="match status" value="1"/>
</dbReference>
<dbReference type="SUPFAM" id="SSF46785">
    <property type="entry name" value="Winged helix' DNA-binding domain"/>
    <property type="match status" value="1"/>
</dbReference>
<dbReference type="KEGG" id="hdo:MUK72_15220"/>
<feature type="domain" description="Cdc6 C-terminal" evidence="7">
    <location>
        <begin position="340"/>
        <end position="423"/>
    </location>
</feature>
<evidence type="ECO:0000256" key="3">
    <source>
        <dbReference type="ARBA" id="ARBA00022741"/>
    </source>
</evidence>